<evidence type="ECO:0000256" key="3">
    <source>
        <dbReference type="ARBA" id="ARBA00023125"/>
    </source>
</evidence>
<dbReference type="InterPro" id="IPR053876">
    <property type="entry name" value="Phage_int_M"/>
</dbReference>
<dbReference type="EMBL" id="PIQE01000003">
    <property type="protein sequence ID" value="RUO72202.1"/>
    <property type="molecule type" value="Genomic_DNA"/>
</dbReference>
<dbReference type="InterPro" id="IPR050808">
    <property type="entry name" value="Phage_Integrase"/>
</dbReference>
<protein>
    <submittedName>
        <fullName evidence="8">Site-specific integrase</fullName>
    </submittedName>
</protein>
<evidence type="ECO:0000313" key="9">
    <source>
        <dbReference type="Proteomes" id="UP000287022"/>
    </source>
</evidence>
<dbReference type="PROSITE" id="PS51900">
    <property type="entry name" value="CB"/>
    <property type="match status" value="1"/>
</dbReference>
<keyword evidence="3 5" id="KW-0238">DNA-binding</keyword>
<dbReference type="InterPro" id="IPR038488">
    <property type="entry name" value="Integrase_DNA-bd_sf"/>
</dbReference>
<sequence length="413" mass="47454">MEIVMNSSQIKALFRAGEDVRKSVGDGLYFRIEQGTASWFVRYTYAGKRKTITLLEGYPNCSLADAKAQAAVIKSKVRNGVDPQLERRRETGGAIQTVNDLFHDWFERSVKNRVKHPGNDERVYRNYLKNRLGKYSLKDITPIDVRNVLDELLQTGHKTTSARALSIMKRMFNHGIKLNLVSSNPAIYFTGVDIGQDYSPRERSLSETEIEVAFATFREQQDIFTRDNYLACLLLLHLGCRKSEIISSRWEQIDLEDQTWFFPENKTSKPITVPIPDQMLPVIEELKVRCAGSEYVFPSRRRSKRRGYISDDTLNHALAKLFGQKVDSKKKPYPNVLGLAGVDHFTVHDLRRTYRTLLAKLKVPDAIAERCLNHELRGVLKVYNKYDYLEERREANTKVADFLEPLIQGGSDE</sequence>
<dbReference type="Gene3D" id="1.10.443.10">
    <property type="entry name" value="Intergrase catalytic core"/>
    <property type="match status" value="1"/>
</dbReference>
<dbReference type="PANTHER" id="PTHR30629">
    <property type="entry name" value="PROPHAGE INTEGRASE"/>
    <property type="match status" value="1"/>
</dbReference>
<dbReference type="Pfam" id="PF13356">
    <property type="entry name" value="Arm-DNA-bind_3"/>
    <property type="match status" value="1"/>
</dbReference>
<dbReference type="GO" id="GO:0006310">
    <property type="term" value="P:DNA recombination"/>
    <property type="evidence" value="ECO:0007669"/>
    <property type="project" value="UniProtKB-KW"/>
</dbReference>
<keyword evidence="4" id="KW-0233">DNA recombination</keyword>
<organism evidence="8 9">
    <name type="scientific">Pseudidiomarina sediminum</name>
    <dbReference type="NCBI Taxonomy" id="431675"/>
    <lineage>
        <taxon>Bacteria</taxon>
        <taxon>Pseudomonadati</taxon>
        <taxon>Pseudomonadota</taxon>
        <taxon>Gammaproteobacteria</taxon>
        <taxon>Alteromonadales</taxon>
        <taxon>Idiomarinaceae</taxon>
        <taxon>Pseudidiomarina</taxon>
    </lineage>
</organism>
<keyword evidence="2" id="KW-0229">DNA integration</keyword>
<proteinExistence type="inferred from homology"/>
<dbReference type="InterPro" id="IPR011010">
    <property type="entry name" value="DNA_brk_join_enz"/>
</dbReference>
<dbReference type="InterPro" id="IPR044068">
    <property type="entry name" value="CB"/>
</dbReference>
<evidence type="ECO:0000256" key="2">
    <source>
        <dbReference type="ARBA" id="ARBA00022908"/>
    </source>
</evidence>
<dbReference type="PANTHER" id="PTHR30629:SF2">
    <property type="entry name" value="PROPHAGE INTEGRASE INTS-RELATED"/>
    <property type="match status" value="1"/>
</dbReference>
<gene>
    <name evidence="8" type="ORF">CWI80_10415</name>
</gene>
<dbReference type="Gene3D" id="3.30.160.390">
    <property type="entry name" value="Integrase, DNA-binding domain"/>
    <property type="match status" value="1"/>
</dbReference>
<dbReference type="InterPro" id="IPR002104">
    <property type="entry name" value="Integrase_catalytic"/>
</dbReference>
<dbReference type="STRING" id="1122124.GCA_000423165_01837"/>
<dbReference type="Proteomes" id="UP000287022">
    <property type="component" value="Unassembled WGS sequence"/>
</dbReference>
<dbReference type="InterPro" id="IPR013762">
    <property type="entry name" value="Integrase-like_cat_sf"/>
</dbReference>
<dbReference type="GO" id="GO:0003677">
    <property type="term" value="F:DNA binding"/>
    <property type="evidence" value="ECO:0007669"/>
    <property type="project" value="UniProtKB-UniRule"/>
</dbReference>
<evidence type="ECO:0000259" key="7">
    <source>
        <dbReference type="PROSITE" id="PS51900"/>
    </source>
</evidence>
<feature type="domain" description="Core-binding (CB)" evidence="7">
    <location>
        <begin position="96"/>
        <end position="176"/>
    </location>
</feature>
<name>A0A432Z2S9_9GAMM</name>
<dbReference type="PROSITE" id="PS51898">
    <property type="entry name" value="TYR_RECOMBINASE"/>
    <property type="match status" value="1"/>
</dbReference>
<evidence type="ECO:0000259" key="6">
    <source>
        <dbReference type="PROSITE" id="PS51898"/>
    </source>
</evidence>
<dbReference type="InterPro" id="IPR010998">
    <property type="entry name" value="Integrase_recombinase_N"/>
</dbReference>
<evidence type="ECO:0000256" key="1">
    <source>
        <dbReference type="ARBA" id="ARBA00008857"/>
    </source>
</evidence>
<evidence type="ECO:0000256" key="5">
    <source>
        <dbReference type="PROSITE-ProRule" id="PRU01248"/>
    </source>
</evidence>
<comment type="similarity">
    <text evidence="1">Belongs to the 'phage' integrase family.</text>
</comment>
<evidence type="ECO:0000256" key="4">
    <source>
        <dbReference type="ARBA" id="ARBA00023172"/>
    </source>
</evidence>
<feature type="domain" description="Tyr recombinase" evidence="6">
    <location>
        <begin position="200"/>
        <end position="396"/>
    </location>
</feature>
<dbReference type="Gene3D" id="1.10.150.130">
    <property type="match status" value="1"/>
</dbReference>
<dbReference type="Pfam" id="PF22022">
    <property type="entry name" value="Phage_int_M"/>
    <property type="match status" value="1"/>
</dbReference>
<dbReference type="InterPro" id="IPR025166">
    <property type="entry name" value="Integrase_DNA_bind_dom"/>
</dbReference>
<dbReference type="SUPFAM" id="SSF56349">
    <property type="entry name" value="DNA breaking-rejoining enzymes"/>
    <property type="match status" value="1"/>
</dbReference>
<keyword evidence="9" id="KW-1185">Reference proteome</keyword>
<dbReference type="CDD" id="cd00801">
    <property type="entry name" value="INT_P4_C"/>
    <property type="match status" value="1"/>
</dbReference>
<reference evidence="9" key="1">
    <citation type="journal article" date="2018" name="Front. Microbiol.">
        <title>Genome-Based Analysis Reveals the Taxonomy and Diversity of the Family Idiomarinaceae.</title>
        <authorList>
            <person name="Liu Y."/>
            <person name="Lai Q."/>
            <person name="Shao Z."/>
        </authorList>
    </citation>
    <scope>NUCLEOTIDE SEQUENCE [LARGE SCALE GENOMIC DNA]</scope>
    <source>
        <strain evidence="9">c121</strain>
    </source>
</reference>
<comment type="caution">
    <text evidence="8">The sequence shown here is derived from an EMBL/GenBank/DDBJ whole genome shotgun (WGS) entry which is preliminary data.</text>
</comment>
<dbReference type="Pfam" id="PF00589">
    <property type="entry name" value="Phage_integrase"/>
    <property type="match status" value="1"/>
</dbReference>
<evidence type="ECO:0000313" key="8">
    <source>
        <dbReference type="EMBL" id="RUO72202.1"/>
    </source>
</evidence>
<dbReference type="AlphaFoldDB" id="A0A432Z2S9"/>
<accession>A0A432Z2S9</accession>
<dbReference type="GO" id="GO:0015074">
    <property type="term" value="P:DNA integration"/>
    <property type="evidence" value="ECO:0007669"/>
    <property type="project" value="UniProtKB-KW"/>
</dbReference>